<name>A0A8J2J9H5_9HEXA</name>
<sequence>MLSQDAHSFPSPSEIKIPHMSLLGRSSPCQGRNTAATAWTFLLIFSSLVSYVELRDEDDMSESISDSGNSTN</sequence>
<feature type="non-terminal residue" evidence="1">
    <location>
        <position position="1"/>
    </location>
</feature>
<dbReference type="Proteomes" id="UP000708208">
    <property type="component" value="Unassembled WGS sequence"/>
</dbReference>
<proteinExistence type="predicted"/>
<dbReference type="EMBL" id="CAJVCH010037860">
    <property type="protein sequence ID" value="CAG7716346.1"/>
    <property type="molecule type" value="Genomic_DNA"/>
</dbReference>
<evidence type="ECO:0000313" key="1">
    <source>
        <dbReference type="EMBL" id="CAG7716346.1"/>
    </source>
</evidence>
<evidence type="ECO:0000313" key="2">
    <source>
        <dbReference type="Proteomes" id="UP000708208"/>
    </source>
</evidence>
<protein>
    <submittedName>
        <fullName evidence="1">Uncharacterized protein</fullName>
    </submittedName>
</protein>
<comment type="caution">
    <text evidence="1">The sequence shown here is derived from an EMBL/GenBank/DDBJ whole genome shotgun (WGS) entry which is preliminary data.</text>
</comment>
<reference evidence="1" key="1">
    <citation type="submission" date="2021-06" db="EMBL/GenBank/DDBJ databases">
        <authorList>
            <person name="Hodson N. C."/>
            <person name="Mongue J. A."/>
            <person name="Jaron S. K."/>
        </authorList>
    </citation>
    <scope>NUCLEOTIDE SEQUENCE</scope>
</reference>
<dbReference type="AlphaFoldDB" id="A0A8J2J9H5"/>
<gene>
    <name evidence="1" type="ORF">AFUS01_LOCUS5860</name>
</gene>
<accession>A0A8J2J9H5</accession>
<keyword evidence="2" id="KW-1185">Reference proteome</keyword>
<organism evidence="1 2">
    <name type="scientific">Allacma fusca</name>
    <dbReference type="NCBI Taxonomy" id="39272"/>
    <lineage>
        <taxon>Eukaryota</taxon>
        <taxon>Metazoa</taxon>
        <taxon>Ecdysozoa</taxon>
        <taxon>Arthropoda</taxon>
        <taxon>Hexapoda</taxon>
        <taxon>Collembola</taxon>
        <taxon>Symphypleona</taxon>
        <taxon>Sminthuridae</taxon>
        <taxon>Allacma</taxon>
    </lineage>
</organism>